<proteinExistence type="predicted"/>
<sequence>MSDSDSDSFVDLFGLGGATSLSLDEAAYPVSLAPFVAELASIEAAILASQPPPAAGLLAPDCYRLLGLFHAGEYLQVLATSPLLLAPGFFPAAPSLPALSAKTADYLSLHQSGPAASDQSHASSSLQALLAALAAFNLHLQLNYTGPHLPPASISAALSPLSLPPPYLPPPSSTHSAGPALNALSLFGDLATPCVSHPLFLLLALSLPAPLPRALLASLPRHKLRLAHAHRRAMQFDVKSAAPPFNRPLYRSALSAAADLLGGKRGLLAEGEDATPEATEKELERGLLELVRSRPPPAPGALPDALAAAAVLEAGLAFSSFEMLSSGKPFFALAASLSGLTYEITGSAGKRTKFQRSALAQMVCVARSHPAALAAQADAGGMRAAPAAEKLGSDSVLLEGGVAFEEGEKDEGGELTRLDQAVLLALCLDVKNDNPADGLTAEQMMPFVSRVLKSHDDWMIYSTGLLERAWLEFESNHAKERAILQIQALVDQHSNRLTLTQSTYKAAVEDSAPAQLRLANVHSIVYPPRWAVKEDLALRYASLGVYTSAAELYESLHLWDEVVECYKAAGKNAKAEEIIRRELEERPTARMWAALADITNEEAHYVKSWELSGCKYARAKAALGRLAFDKGKLREAYDHLHEALAVKPLTPQAWFLLGNVSMRLGEYDTGKVAFSNVVQQVPDEGDAWANLAAIHIHMKEPAQAYPALLESLKYARHNWRVWINKMFVCMDLAKYDEAMACCHQLIDIKKTSTEKDLQGMEAVSEKVVRGLVGEVLKQLVAAQDAMKDMTDEQAGGVVVATLDSQRRSAKRLGELLSRVTNVVKNEEWVWEVYCKFGAAMQKGDDFKADCIVKAHRIVMARKKWDGRGSQGGEEDKANEEKAVALMKELIEVYASIGEAQDGKRRTEMETKTRYLVKDVLDKFTREYEFKGAEGGEPALMGEVREIFGKLAN</sequence>
<dbReference type="InterPro" id="IPR011990">
    <property type="entry name" value="TPR-like_helical_dom_sf"/>
</dbReference>
<accession>A0ABQ6MM75</accession>
<dbReference type="Proteomes" id="UP001165060">
    <property type="component" value="Unassembled WGS sequence"/>
</dbReference>
<dbReference type="Gene3D" id="1.25.40.10">
    <property type="entry name" value="Tetratricopeptide repeat domain"/>
    <property type="match status" value="1"/>
</dbReference>
<evidence type="ECO:0000256" key="3">
    <source>
        <dbReference type="PROSITE-ProRule" id="PRU00339"/>
    </source>
</evidence>
<keyword evidence="5" id="KW-1185">Reference proteome</keyword>
<dbReference type="InterPro" id="IPR044244">
    <property type="entry name" value="TTC27/Emw1"/>
</dbReference>
<feature type="repeat" description="TPR" evidence="3">
    <location>
        <begin position="651"/>
        <end position="684"/>
    </location>
</feature>
<organism evidence="4 5">
    <name type="scientific">Tetraparma gracilis</name>
    <dbReference type="NCBI Taxonomy" id="2962635"/>
    <lineage>
        <taxon>Eukaryota</taxon>
        <taxon>Sar</taxon>
        <taxon>Stramenopiles</taxon>
        <taxon>Ochrophyta</taxon>
        <taxon>Bolidophyceae</taxon>
        <taxon>Parmales</taxon>
        <taxon>Triparmaceae</taxon>
        <taxon>Tetraparma</taxon>
    </lineage>
</organism>
<reference evidence="4 5" key="1">
    <citation type="journal article" date="2023" name="Commun. Biol.">
        <title>Genome analysis of Parmales, the sister group of diatoms, reveals the evolutionary specialization of diatoms from phago-mixotrophs to photoautotrophs.</title>
        <authorList>
            <person name="Ban H."/>
            <person name="Sato S."/>
            <person name="Yoshikawa S."/>
            <person name="Yamada K."/>
            <person name="Nakamura Y."/>
            <person name="Ichinomiya M."/>
            <person name="Sato N."/>
            <person name="Blanc-Mathieu R."/>
            <person name="Endo H."/>
            <person name="Kuwata A."/>
            <person name="Ogata H."/>
        </authorList>
    </citation>
    <scope>NUCLEOTIDE SEQUENCE [LARGE SCALE GENOMIC DNA]</scope>
</reference>
<dbReference type="SMART" id="SM00028">
    <property type="entry name" value="TPR"/>
    <property type="match status" value="4"/>
</dbReference>
<dbReference type="EMBL" id="BRYB01000357">
    <property type="protein sequence ID" value="GMI28440.1"/>
    <property type="molecule type" value="Genomic_DNA"/>
</dbReference>
<dbReference type="SUPFAM" id="SSF48452">
    <property type="entry name" value="TPR-like"/>
    <property type="match status" value="1"/>
</dbReference>
<name>A0ABQ6MM75_9STRA</name>
<gene>
    <name evidence="4" type="ORF">TeGR_g14670</name>
</gene>
<keyword evidence="2 3" id="KW-0802">TPR repeat</keyword>
<evidence type="ECO:0000313" key="4">
    <source>
        <dbReference type="EMBL" id="GMI28440.1"/>
    </source>
</evidence>
<evidence type="ECO:0000256" key="2">
    <source>
        <dbReference type="ARBA" id="ARBA00022803"/>
    </source>
</evidence>
<dbReference type="PANTHER" id="PTHR16193:SF0">
    <property type="entry name" value="TETRATRICOPEPTIDE REPEAT PROTEIN 27"/>
    <property type="match status" value="1"/>
</dbReference>
<feature type="repeat" description="TPR" evidence="3">
    <location>
        <begin position="617"/>
        <end position="650"/>
    </location>
</feature>
<dbReference type="PROSITE" id="PS50005">
    <property type="entry name" value="TPR"/>
    <property type="match status" value="2"/>
</dbReference>
<evidence type="ECO:0000313" key="5">
    <source>
        <dbReference type="Proteomes" id="UP001165060"/>
    </source>
</evidence>
<comment type="caution">
    <text evidence="4">The sequence shown here is derived from an EMBL/GenBank/DDBJ whole genome shotgun (WGS) entry which is preliminary data.</text>
</comment>
<protein>
    <submittedName>
        <fullName evidence="4">Uncharacterized protein</fullName>
    </submittedName>
</protein>
<evidence type="ECO:0000256" key="1">
    <source>
        <dbReference type="ARBA" id="ARBA00022737"/>
    </source>
</evidence>
<keyword evidence="1" id="KW-0677">Repeat</keyword>
<dbReference type="InterPro" id="IPR019734">
    <property type="entry name" value="TPR_rpt"/>
</dbReference>
<dbReference type="PANTHER" id="PTHR16193">
    <property type="entry name" value="TETRATRICOPEPTIDE REPEAT PROTEIN 27"/>
    <property type="match status" value="1"/>
</dbReference>